<dbReference type="InterPro" id="IPR014718">
    <property type="entry name" value="GH-type_carb-bd"/>
</dbReference>
<dbReference type="InterPro" id="IPR004103">
    <property type="entry name" value="Lyase_8_C"/>
</dbReference>
<dbReference type="Gene3D" id="2.60.220.10">
    <property type="entry name" value="Polysaccharide lyase family 8-like, C-terminal"/>
    <property type="match status" value="1"/>
</dbReference>
<feature type="domain" description="Carbohydrate-binding module family 96" evidence="14">
    <location>
        <begin position="706"/>
        <end position="869"/>
    </location>
</feature>
<dbReference type="InterPro" id="IPR011071">
    <property type="entry name" value="Lyase_8-like_C"/>
</dbReference>
<dbReference type="Proteomes" id="UP000676386">
    <property type="component" value="Unassembled WGS sequence"/>
</dbReference>
<dbReference type="PANTHER" id="PTHR38481">
    <property type="entry name" value="HYALURONATE LYASE"/>
    <property type="match status" value="1"/>
</dbReference>
<reference evidence="15 16" key="1">
    <citation type="submission" date="2021-04" db="EMBL/GenBank/DDBJ databases">
        <title>Chitinophaga sp. nov., isolated from the rhizosphere soil.</title>
        <authorList>
            <person name="He S."/>
        </authorList>
    </citation>
    <scope>NUCLEOTIDE SEQUENCE [LARGE SCALE GENOMIC DNA]</scope>
    <source>
        <strain evidence="15 16">2R12</strain>
    </source>
</reference>
<evidence type="ECO:0000259" key="11">
    <source>
        <dbReference type="Pfam" id="PF02884"/>
    </source>
</evidence>
<dbReference type="Gene3D" id="1.50.10.100">
    <property type="entry name" value="Chondroitin AC/alginate lyase"/>
    <property type="match status" value="1"/>
</dbReference>
<evidence type="ECO:0000259" key="12">
    <source>
        <dbReference type="Pfam" id="PF08124"/>
    </source>
</evidence>
<organism evidence="15 16">
    <name type="scientific">Chitinophaga hostae</name>
    <dbReference type="NCBI Taxonomy" id="2831022"/>
    <lineage>
        <taxon>Bacteria</taxon>
        <taxon>Pseudomonadati</taxon>
        <taxon>Bacteroidota</taxon>
        <taxon>Chitinophagia</taxon>
        <taxon>Chitinophagales</taxon>
        <taxon>Chitinophagaceae</taxon>
        <taxon>Chitinophaga</taxon>
    </lineage>
</organism>
<dbReference type="Gene3D" id="2.70.98.10">
    <property type="match status" value="1"/>
</dbReference>
<evidence type="ECO:0000256" key="7">
    <source>
        <dbReference type="ARBA" id="ARBA00022837"/>
    </source>
</evidence>
<feature type="chain" id="PRO_5047408705" evidence="9">
    <location>
        <begin position="21"/>
        <end position="964"/>
    </location>
</feature>
<feature type="domain" description="Secretion system C-terminal sorting" evidence="13">
    <location>
        <begin position="893"/>
        <end position="962"/>
    </location>
</feature>
<dbReference type="InterPro" id="IPR012970">
    <property type="entry name" value="Lyase_8_alpha_N"/>
</dbReference>
<evidence type="ECO:0000259" key="10">
    <source>
        <dbReference type="Pfam" id="PF02278"/>
    </source>
</evidence>
<feature type="domain" description="Polysaccharide lyase 8 N-terminal alpha-helical" evidence="12">
    <location>
        <begin position="41"/>
        <end position="293"/>
    </location>
</feature>
<comment type="cofactor">
    <cofactor evidence="1">
        <name>Ca(2+)</name>
        <dbReference type="ChEBI" id="CHEBI:29108"/>
    </cofactor>
</comment>
<evidence type="ECO:0000259" key="14">
    <source>
        <dbReference type="Pfam" id="PF24517"/>
    </source>
</evidence>
<evidence type="ECO:0000256" key="3">
    <source>
        <dbReference type="ARBA" id="ARBA00006699"/>
    </source>
</evidence>
<dbReference type="PANTHER" id="PTHR38481:SF1">
    <property type="entry name" value="HYALURONATE LYASE"/>
    <property type="match status" value="1"/>
</dbReference>
<comment type="caution">
    <text evidence="15">The sequence shown here is derived from an EMBL/GenBank/DDBJ whole genome shotgun (WGS) entry which is preliminary data.</text>
</comment>
<evidence type="ECO:0000313" key="16">
    <source>
        <dbReference type="Proteomes" id="UP000676386"/>
    </source>
</evidence>
<dbReference type="Pfam" id="PF08124">
    <property type="entry name" value="Lyase_8_N"/>
    <property type="match status" value="1"/>
</dbReference>
<sequence>MKINLLLILSLFCHASCAWGQTAYVTIMDRIRSELLSQASNTTTLDNSVTGTLATLQTNGAWPDVNYAYSSTSYTADVHINRVKTFAQAYTKSASSYYHSSTLFTAIVNSLTYWNTADPQSWNWYHNQISNPQRIGEILILLDTVPQSLGSLRTALLTQMNRGNPGSQTSANKLDVATHFMYRSCLTANDSLMQYSVDQVFYPLMLTTAEGIQHDYSYQQHGPQLYFFGYGSVFVEGETKIAYYLRGTSYALSGTRLSVFSNFVRNGFLKAIRSRYIDYGTNGRSISRVNQLAVGVTAHLEKLKVLDTAHIGEYDENIARLNGTQPPGYLLPSLHTHFWRSDYTLHHRTRYLFGVHMTSTRTAKQENGNGENLKGYYLSDGSTHIAAAGNEYYNIPPVWDWSRIPGTTVPYITTIPVRSPWGVNFGATAFAGGVSDSLYGMSALQFSDYNTQARKAWFFFDNEIVCLGAGISSTAAQPINTTVNQCLLNGAVSANVNGAVNTVANGTYSYNNTLKWITHNGISYYFPAGGQLQLSMQSQSGTWQSINNGGSSTVQNMDVFQLWFNHGTSPTNGAYVYYVLPGQNMSTYDTAAVSVEQNTANAQVVYHRTLNIWQMVFYQAGTFHKDSLTVTVDRPCALMLRNVGTPNVKVTVADPAQSSSPVNILLDLPGISQTRELTANLPSGPFAGSSVQYLVNSQTPVYSPAAVITAVADAYVRGGSTYGSVNYGTASLVLKQDATVSYTREIFLRFNVGALPAGTSQIKLRMYVNYANTSISSVPWVAQYVSNDSWTESGITYNNMPAATSAVDTIMGRAAGNFAEWDVTSIALSQQSTDGVLTLKLVSALAGATTDAIFNSRESSDSSRRPMLVCSTGNTARIMTLEKTTDTKTGISIFPNPAGAFIYVNGAERWQKAELRDAAGKTVKVKQPDGRQQFEISVNDLPPGMYLLILSSKGKQLVKKVVKM</sequence>
<proteinExistence type="inferred from homology"/>
<dbReference type="SUPFAM" id="SSF74650">
    <property type="entry name" value="Galactose mutarotase-like"/>
    <property type="match status" value="1"/>
</dbReference>
<dbReference type="InterPro" id="IPR055372">
    <property type="entry name" value="CBM96"/>
</dbReference>
<protein>
    <submittedName>
        <fullName evidence="15">DNRLRE domain-containing protein</fullName>
    </submittedName>
</protein>
<evidence type="ECO:0000256" key="9">
    <source>
        <dbReference type="SAM" id="SignalP"/>
    </source>
</evidence>
<dbReference type="EMBL" id="JAGTXB010000011">
    <property type="protein sequence ID" value="MBS0029897.1"/>
    <property type="molecule type" value="Genomic_DNA"/>
</dbReference>
<dbReference type="Pfam" id="PF02278">
    <property type="entry name" value="Lyase_8"/>
    <property type="match status" value="1"/>
</dbReference>
<dbReference type="SUPFAM" id="SSF49863">
    <property type="entry name" value="Hyaluronate lyase-like, C-terminal domain"/>
    <property type="match status" value="1"/>
</dbReference>
<dbReference type="Pfam" id="PF02884">
    <property type="entry name" value="Lyase_8_C"/>
    <property type="match status" value="1"/>
</dbReference>
<dbReference type="Pfam" id="PF24517">
    <property type="entry name" value="CBM96"/>
    <property type="match status" value="1"/>
</dbReference>
<keyword evidence="7" id="KW-0106">Calcium</keyword>
<keyword evidence="8" id="KW-0456">Lyase</keyword>
<dbReference type="RefSeq" id="WP_211975005.1">
    <property type="nucleotide sequence ID" value="NZ_CBFHAM010000023.1"/>
</dbReference>
<dbReference type="InterPro" id="IPR026444">
    <property type="entry name" value="Secre_tail"/>
</dbReference>
<dbReference type="InterPro" id="IPR011013">
    <property type="entry name" value="Gal_mutarotase_sf_dom"/>
</dbReference>
<dbReference type="InterPro" id="IPR038970">
    <property type="entry name" value="Lyase_8"/>
</dbReference>
<evidence type="ECO:0000256" key="8">
    <source>
        <dbReference type="ARBA" id="ARBA00023239"/>
    </source>
</evidence>
<evidence type="ECO:0000259" key="13">
    <source>
        <dbReference type="Pfam" id="PF18962"/>
    </source>
</evidence>
<evidence type="ECO:0000256" key="6">
    <source>
        <dbReference type="ARBA" id="ARBA00022729"/>
    </source>
</evidence>
<keyword evidence="16" id="KW-1185">Reference proteome</keyword>
<dbReference type="CDD" id="cd01083">
    <property type="entry name" value="GAG_Lyase"/>
    <property type="match status" value="1"/>
</dbReference>
<keyword evidence="6 9" id="KW-0732">Signal</keyword>
<comment type="subunit">
    <text evidence="4">Monomer.</text>
</comment>
<name>A0ABS5J5P9_9BACT</name>
<evidence type="ECO:0000313" key="15">
    <source>
        <dbReference type="EMBL" id="MBS0029897.1"/>
    </source>
</evidence>
<accession>A0ABS5J5P9</accession>
<dbReference type="SUPFAM" id="SSF48230">
    <property type="entry name" value="Chondroitin AC/alginate lyase"/>
    <property type="match status" value="1"/>
</dbReference>
<feature type="signal peptide" evidence="9">
    <location>
        <begin position="1"/>
        <end position="20"/>
    </location>
</feature>
<feature type="domain" description="Polysaccharide lyase family 8 C-terminal" evidence="11">
    <location>
        <begin position="597"/>
        <end position="662"/>
    </location>
</feature>
<comment type="subcellular location">
    <subcellularLocation>
        <location evidence="2">Secreted</location>
    </subcellularLocation>
</comment>
<keyword evidence="5" id="KW-0964">Secreted</keyword>
<dbReference type="InterPro" id="IPR008929">
    <property type="entry name" value="Chondroitin_lyas"/>
</dbReference>
<gene>
    <name evidence="15" type="ORF">KE626_21415</name>
</gene>
<comment type="similarity">
    <text evidence="3">Belongs to the polysaccharide lyase 8 family.</text>
</comment>
<evidence type="ECO:0000256" key="1">
    <source>
        <dbReference type="ARBA" id="ARBA00001913"/>
    </source>
</evidence>
<evidence type="ECO:0000256" key="2">
    <source>
        <dbReference type="ARBA" id="ARBA00004613"/>
    </source>
</evidence>
<dbReference type="InterPro" id="IPR003159">
    <property type="entry name" value="Lyase_8_central_dom"/>
</dbReference>
<dbReference type="NCBIfam" id="TIGR04183">
    <property type="entry name" value="Por_Secre_tail"/>
    <property type="match status" value="1"/>
</dbReference>
<dbReference type="Pfam" id="PF18962">
    <property type="entry name" value="Por_Secre_tail"/>
    <property type="match status" value="1"/>
</dbReference>
<dbReference type="NCBIfam" id="NF033679">
    <property type="entry name" value="DNRLRE_dom"/>
    <property type="match status" value="1"/>
</dbReference>
<evidence type="ECO:0000256" key="4">
    <source>
        <dbReference type="ARBA" id="ARBA00011245"/>
    </source>
</evidence>
<evidence type="ECO:0000256" key="5">
    <source>
        <dbReference type="ARBA" id="ARBA00022525"/>
    </source>
</evidence>
<feature type="domain" description="Polysaccharide lyase family 8 central" evidence="10">
    <location>
        <begin position="335"/>
        <end position="583"/>
    </location>
</feature>